<evidence type="ECO:0000313" key="3">
    <source>
        <dbReference type="Proteomes" id="UP000011200"/>
    </source>
</evidence>
<dbReference type="EMBL" id="CP027541">
    <property type="protein sequence ID" value="AWT53848.1"/>
    <property type="molecule type" value="Genomic_DNA"/>
</dbReference>
<evidence type="ECO:0000313" key="2">
    <source>
        <dbReference type="EMBL" id="AWT53848.1"/>
    </source>
</evidence>
<organism evidence="2 3">
    <name type="scientific">Mycolicibacterium smegmatis (strain MKD8)</name>
    <name type="common">Mycobacterium smegmatis</name>
    <dbReference type="NCBI Taxonomy" id="1214915"/>
    <lineage>
        <taxon>Bacteria</taxon>
        <taxon>Bacillati</taxon>
        <taxon>Actinomycetota</taxon>
        <taxon>Actinomycetes</taxon>
        <taxon>Mycobacteriales</taxon>
        <taxon>Mycobacteriaceae</taxon>
        <taxon>Mycolicibacterium</taxon>
    </lineage>
</organism>
<reference evidence="2 3" key="1">
    <citation type="journal article" date="2013" name="Genome Announc.">
        <title>Draft genome sequence of MKD8, a conjugal recipient Mycobacterium smegmatis strain.</title>
        <authorList>
            <person name="Gray T.A."/>
            <person name="Palumbo M.J."/>
            <person name="Derbyshire K.M."/>
        </authorList>
    </citation>
    <scope>NUCLEOTIDE SEQUENCE [LARGE SCALE GENOMIC DNA]</scope>
    <source>
        <strain evidence="2 3">MKD8</strain>
    </source>
</reference>
<sequence>MSSRRKRLAASSLEELQDFYEPQLPQVVEHSQDESVDFTAWHDGIGPDDDPELVVLTKQDVTTRGKTTKVKGKNGKTLQVEVIHPGQIPDVVQLGKRTYHTHGVRNAPGEMVEAGHGFIVESPRTPWKTPRRSHCAHCGGVMPEADTSDPKYTCEFDGAPWCTCSPCVLRKQVAGGYERNRGQPAKYCSAACKTGADTALNRWRRAVKRNAERGLPPPARPQDRGRLRWSEKLRSSIEGTGHRYTAGRESPWSYPRV</sequence>
<protein>
    <submittedName>
        <fullName evidence="2">Uncharacterized protein</fullName>
    </submittedName>
</protein>
<evidence type="ECO:0000256" key="1">
    <source>
        <dbReference type="SAM" id="MobiDB-lite"/>
    </source>
</evidence>
<reference evidence="3" key="2">
    <citation type="submission" date="2018-03" db="EMBL/GenBank/DDBJ databases">
        <authorList>
            <person name="Derbyshire K."/>
            <person name="Gray T.A."/>
            <person name="Champion M."/>
        </authorList>
    </citation>
    <scope>NUCLEOTIDE SEQUENCE [LARGE SCALE GENOMIC DNA]</scope>
    <source>
        <strain evidence="3">MKD8</strain>
    </source>
</reference>
<proteinExistence type="predicted"/>
<feature type="region of interest" description="Disordered" evidence="1">
    <location>
        <begin position="210"/>
        <end position="257"/>
    </location>
</feature>
<dbReference type="AlphaFoldDB" id="A0A2U9PQ83"/>
<feature type="compositionally biased region" description="Basic and acidic residues" evidence="1">
    <location>
        <begin position="221"/>
        <end position="235"/>
    </location>
</feature>
<name>A0A2U9PQ83_MYCSE</name>
<accession>A0A2U9PQ83</accession>
<dbReference type="Proteomes" id="UP000011200">
    <property type="component" value="Chromosome"/>
</dbReference>
<dbReference type="RefSeq" id="WP_003894286.1">
    <property type="nucleotide sequence ID" value="NZ_CP027541.1"/>
</dbReference>
<gene>
    <name evidence="2" type="ORF">D806_028740</name>
</gene>